<dbReference type="CDD" id="cd16009">
    <property type="entry name" value="PPM"/>
    <property type="match status" value="1"/>
</dbReference>
<dbReference type="SUPFAM" id="SSF143856">
    <property type="entry name" value="DeoB insert domain-like"/>
    <property type="match status" value="1"/>
</dbReference>
<keyword evidence="9" id="KW-1185">Reference proteome</keyword>
<dbReference type="NCBIfam" id="NF003766">
    <property type="entry name" value="PRK05362.1"/>
    <property type="match status" value="1"/>
</dbReference>
<evidence type="ECO:0000256" key="2">
    <source>
        <dbReference type="ARBA" id="ARBA00022723"/>
    </source>
</evidence>
<evidence type="ECO:0000256" key="1">
    <source>
        <dbReference type="ARBA" id="ARBA00010373"/>
    </source>
</evidence>
<dbReference type="RefSeq" id="WP_176253377.1">
    <property type="nucleotide sequence ID" value="NZ_BAABXL010000001.1"/>
</dbReference>
<feature type="binding site" evidence="5">
    <location>
        <position position="13"/>
    </location>
    <ligand>
        <name>Mn(2+)</name>
        <dbReference type="ChEBI" id="CHEBI:29035"/>
        <label>1</label>
    </ligand>
</feature>
<proteinExistence type="inferred from homology"/>
<feature type="binding site" evidence="5">
    <location>
        <position position="329"/>
    </location>
    <ligand>
        <name>Mn(2+)</name>
        <dbReference type="ChEBI" id="CHEBI:29035"/>
        <label>1</label>
    </ligand>
</feature>
<evidence type="ECO:0000256" key="6">
    <source>
        <dbReference type="NCBIfam" id="TIGR01696"/>
    </source>
</evidence>
<dbReference type="HAMAP" id="MF_00740">
    <property type="entry name" value="Phosphopentomut"/>
    <property type="match status" value="1"/>
</dbReference>
<name>A0ABQ0AXI4_9FIRM</name>
<evidence type="ECO:0000313" key="9">
    <source>
        <dbReference type="Proteomes" id="UP001600894"/>
    </source>
</evidence>
<comment type="caution">
    <text evidence="8">The sequence shown here is derived from an EMBL/GenBank/DDBJ whole genome shotgun (WGS) entry which is preliminary data.</text>
</comment>
<dbReference type="InterPro" id="IPR024052">
    <property type="entry name" value="Phosphopentomutase_DeoB_cap_sf"/>
</dbReference>
<dbReference type="SUPFAM" id="SSF53649">
    <property type="entry name" value="Alkaline phosphatase-like"/>
    <property type="match status" value="1"/>
</dbReference>
<comment type="subcellular location">
    <subcellularLocation>
        <location evidence="5">Cytoplasm</location>
    </subcellularLocation>
</comment>
<feature type="binding site" evidence="5">
    <location>
        <position position="293"/>
    </location>
    <ligand>
        <name>Mn(2+)</name>
        <dbReference type="ChEBI" id="CHEBI:29035"/>
        <label>2</label>
    </ligand>
</feature>
<dbReference type="PANTHER" id="PTHR21110:SF0">
    <property type="entry name" value="PHOSPHOPENTOMUTASE"/>
    <property type="match status" value="1"/>
</dbReference>
<dbReference type="Pfam" id="PF01676">
    <property type="entry name" value="Metalloenzyme"/>
    <property type="match status" value="1"/>
</dbReference>
<gene>
    <name evidence="5 8" type="primary">deoB</name>
    <name evidence="8" type="ORF">F130042H8_17970</name>
</gene>
<dbReference type="PANTHER" id="PTHR21110">
    <property type="entry name" value="PHOSPHOPENTOMUTASE"/>
    <property type="match status" value="1"/>
</dbReference>
<sequence>MEQYRRIFVIVMDSLGAGAMEDSLEFGDVGVNTLGHISQAVDSFTIPHLRKMGMANLTPLKQVEPVEKAIGYYGTLREKSRGKDTMTGHWEMMGLEVKTPFKTFTETGFPPELIRELEERTGHKVIGNKSASGTEILDELAPEEIATGHMIVYTSADSVLQICGNEETFGLEELYRCCRIARELTLKDEWKVGRVIARPYVGKKKGEFKRTSNRHDYALKPFGKTALNALKDAGLDVISIGKINDIFDGEGITEALKSKSSVHGMEQTIETAGRDFHGLCFVNLVDFDALWGHRRDPQGYAKEIERFDQKLGILLDTLREDDLLIITADHGNDPTYTGTDHTRERVPFLAYSPSMKGNGALAEGDTFAVIGATTADNFGVAMPRGTIGSSVLNQIV</sequence>
<comment type="catalytic activity">
    <reaction evidence="5">
        <text>alpha-D-ribose 1-phosphate = D-ribose 5-phosphate</text>
        <dbReference type="Rhea" id="RHEA:18793"/>
        <dbReference type="ChEBI" id="CHEBI:57720"/>
        <dbReference type="ChEBI" id="CHEBI:78346"/>
        <dbReference type="EC" id="5.4.2.7"/>
    </reaction>
</comment>
<evidence type="ECO:0000256" key="5">
    <source>
        <dbReference type="HAMAP-Rule" id="MF_00740"/>
    </source>
</evidence>
<protein>
    <recommendedName>
        <fullName evidence="5 6">Phosphopentomutase</fullName>
        <ecNumber evidence="5 6">5.4.2.7</ecNumber>
    </recommendedName>
    <alternativeName>
        <fullName evidence="5">Phosphodeoxyribomutase</fullName>
    </alternativeName>
</protein>
<comment type="pathway">
    <text evidence="5">Carbohydrate degradation; 2-deoxy-D-ribose 1-phosphate degradation; D-glyceraldehyde 3-phosphate and acetaldehyde from 2-deoxy-alpha-D-ribose 1-phosphate: step 1/2.</text>
</comment>
<evidence type="ECO:0000256" key="4">
    <source>
        <dbReference type="ARBA" id="ARBA00023235"/>
    </source>
</evidence>
<comment type="cofactor">
    <cofactor evidence="5">
        <name>Mn(2+)</name>
        <dbReference type="ChEBI" id="CHEBI:29035"/>
    </cofactor>
    <text evidence="5">Binds 2 manganese ions.</text>
</comment>
<comment type="similarity">
    <text evidence="1 5">Belongs to the phosphopentomutase family.</text>
</comment>
<dbReference type="Proteomes" id="UP001600894">
    <property type="component" value="Unassembled WGS sequence"/>
</dbReference>
<comment type="function">
    <text evidence="5">Isomerase that catalyzes the conversion of deoxy-ribose 1-phosphate (dRib-1-P) and ribose 1-phosphate (Rib-1-P) to deoxy-ribose 5-phosphate (dRib-5-P) and ribose 5-phosphate (Rib-5-P), respectively.</text>
</comment>
<keyword evidence="3 5" id="KW-0464">Manganese</keyword>
<keyword evidence="5" id="KW-0963">Cytoplasm</keyword>
<feature type="binding site" evidence="5">
    <location>
        <position position="341"/>
    </location>
    <ligand>
        <name>Mn(2+)</name>
        <dbReference type="ChEBI" id="CHEBI:29035"/>
        <label>2</label>
    </ligand>
</feature>
<dbReference type="EC" id="5.4.2.7" evidence="5 6"/>
<evidence type="ECO:0000313" key="8">
    <source>
        <dbReference type="EMBL" id="GAA6268737.1"/>
    </source>
</evidence>
<reference evidence="8 9" key="1">
    <citation type="submission" date="2024-04" db="EMBL/GenBank/DDBJ databases">
        <title>Defined microbial consortia suppress multidrug-resistant proinflammatory Enterobacteriaceae via ecological control.</title>
        <authorList>
            <person name="Furuichi M."/>
            <person name="Kawaguchi T."/>
            <person name="Pust M."/>
            <person name="Yasuma K."/>
            <person name="Plichta D."/>
            <person name="Hasegawa N."/>
            <person name="Ohya T."/>
            <person name="Bhattarai S."/>
            <person name="Sasajima S."/>
            <person name="Aoto Y."/>
            <person name="Tuganbaev T."/>
            <person name="Yaginuma M."/>
            <person name="Ueda M."/>
            <person name="Okahashi N."/>
            <person name="Amafuji K."/>
            <person name="Kiridooshi Y."/>
            <person name="Sugita K."/>
            <person name="Strazar M."/>
            <person name="Skelly A."/>
            <person name="Suda W."/>
            <person name="Hattori M."/>
            <person name="Nakamoto N."/>
            <person name="Caballero S."/>
            <person name="Norman J."/>
            <person name="Olle B."/>
            <person name="Tanoue T."/>
            <person name="Arita M."/>
            <person name="Bucci V."/>
            <person name="Atarashi K."/>
            <person name="Xavier R."/>
            <person name="Honda K."/>
        </authorList>
    </citation>
    <scope>NUCLEOTIDE SEQUENCE [LARGE SCALE GENOMIC DNA]</scope>
    <source>
        <strain evidence="9">f13</strain>
    </source>
</reference>
<keyword evidence="2 5" id="KW-0479">Metal-binding</keyword>
<dbReference type="PIRSF" id="PIRSF001491">
    <property type="entry name" value="Ppentomutase"/>
    <property type="match status" value="1"/>
</dbReference>
<dbReference type="NCBIfam" id="TIGR01696">
    <property type="entry name" value="deoB"/>
    <property type="match status" value="1"/>
</dbReference>
<comment type="catalytic activity">
    <reaction evidence="5">
        <text>2-deoxy-alpha-D-ribose 1-phosphate = 2-deoxy-D-ribose 5-phosphate</text>
        <dbReference type="Rhea" id="RHEA:27658"/>
        <dbReference type="ChEBI" id="CHEBI:57259"/>
        <dbReference type="ChEBI" id="CHEBI:62877"/>
        <dbReference type="EC" id="5.4.2.7"/>
    </reaction>
</comment>
<keyword evidence="4 5" id="KW-0413">Isomerase</keyword>
<dbReference type="InterPro" id="IPR017850">
    <property type="entry name" value="Alkaline_phosphatase_core_sf"/>
</dbReference>
<dbReference type="InterPro" id="IPR010045">
    <property type="entry name" value="DeoB"/>
</dbReference>
<evidence type="ECO:0000256" key="3">
    <source>
        <dbReference type="ARBA" id="ARBA00023211"/>
    </source>
</evidence>
<dbReference type="Gene3D" id="3.40.720.10">
    <property type="entry name" value="Alkaline Phosphatase, subunit A"/>
    <property type="match status" value="1"/>
</dbReference>
<feature type="domain" description="Metalloenzyme" evidence="7">
    <location>
        <begin position="6"/>
        <end position="381"/>
    </location>
</feature>
<accession>A0ABQ0AXI4</accession>
<evidence type="ECO:0000259" key="7">
    <source>
        <dbReference type="Pfam" id="PF01676"/>
    </source>
</evidence>
<dbReference type="EMBL" id="BAABXL010000001">
    <property type="protein sequence ID" value="GAA6268737.1"/>
    <property type="molecule type" value="Genomic_DNA"/>
</dbReference>
<dbReference type="InterPro" id="IPR006124">
    <property type="entry name" value="Metalloenzyme"/>
</dbReference>
<feature type="binding site" evidence="5">
    <location>
        <position position="288"/>
    </location>
    <ligand>
        <name>Mn(2+)</name>
        <dbReference type="ChEBI" id="CHEBI:29035"/>
        <label>2</label>
    </ligand>
</feature>
<organism evidence="8 9">
    <name type="scientific">Enterocloster alcoholdehydrogenati</name>
    <dbReference type="NCBI Taxonomy" id="2547410"/>
    <lineage>
        <taxon>Bacteria</taxon>
        <taxon>Bacillati</taxon>
        <taxon>Bacillota</taxon>
        <taxon>Clostridia</taxon>
        <taxon>Lachnospirales</taxon>
        <taxon>Lachnospiraceae</taxon>
        <taxon>Enterocloster</taxon>
    </lineage>
</organism>
<dbReference type="Gene3D" id="3.30.70.1250">
    <property type="entry name" value="Phosphopentomutase"/>
    <property type="match status" value="1"/>
</dbReference>
<feature type="binding site" evidence="5">
    <location>
        <position position="330"/>
    </location>
    <ligand>
        <name>Mn(2+)</name>
        <dbReference type="ChEBI" id="CHEBI:29035"/>
        <label>1</label>
    </ligand>
</feature>